<keyword evidence="6" id="KW-0413">Isomerase</keyword>
<reference evidence="12 13" key="1">
    <citation type="submission" date="2018-03" db="EMBL/GenBank/DDBJ databases">
        <title>Genomic Encyclopedia of Type Strains, Phase III (KMG-III): the genomes of soil and plant-associated and newly described type strains.</title>
        <authorList>
            <person name="Whitman W."/>
        </authorList>
    </citation>
    <scope>NUCLEOTIDE SEQUENCE [LARGE SCALE GENOMIC DNA]</scope>
    <source>
        <strain evidence="12 13">CGMCC 4.7104</strain>
    </source>
</reference>
<evidence type="ECO:0000313" key="13">
    <source>
        <dbReference type="Proteomes" id="UP000238312"/>
    </source>
</evidence>
<dbReference type="InterPro" id="IPR005846">
    <property type="entry name" value="A-D-PHexomutase_a/b/a-III"/>
</dbReference>
<dbReference type="GO" id="GO:0005975">
    <property type="term" value="P:carbohydrate metabolic process"/>
    <property type="evidence" value="ECO:0007669"/>
    <property type="project" value="InterPro"/>
</dbReference>
<evidence type="ECO:0000313" key="12">
    <source>
        <dbReference type="EMBL" id="PRX59669.1"/>
    </source>
</evidence>
<dbReference type="Gene3D" id="3.40.120.10">
    <property type="entry name" value="Alpha-D-Glucose-1,6-Bisphosphate, subunit A, domain 3"/>
    <property type="match status" value="3"/>
</dbReference>
<sequence length="543" mass="57517">MTHERAGQPAGPSDLVDVARLVTSYYALHPDPDEVGQRVAFGTSGHRGSSLKTAFNEDHILATSQAICEYRRAQGTDGPLFLGIDTHALSEPARVSALEVLAANDVEVLVDTRDGYTPTPAVSHAILRHNQGRTTGLADGVVVTPSHNPPADGGFKYNPPHGGPAGTEATTWIQDRANQLLRDGLKGVRRVPYPAALKRAGRYDFLGVYADDLPSVVDLDAIRAAGVRIGADPLGGASVAYWGEIAERHRLELTVVNPLVDPTWRFMTLDWDGKIRMDCSSPYAMASLIAGRDTYDIATGNDADADRHGIVTPDGGLMNPNHYLAVAVDYLYGHRAGWPAGAGVGKTMVSSTIIDKVAESLGRPLYEVPVGFKWFVPGLLDGSLGFGGEESAGASFLRRDGSVWSTDKDGLILALLASEILAVTGESPSARYRGLVERFGEPAYARVDAPATREEKAVLGKLSAEQVTASSLAGEPITAVQTAAPGNRAALGGVKVSTASAWFAARPSGTEDVYKIYAESFKGPEHLAKVQEEARSLVSAALA</sequence>
<dbReference type="SUPFAM" id="SSF55957">
    <property type="entry name" value="Phosphoglucomutase, C-terminal domain"/>
    <property type="match status" value="1"/>
</dbReference>
<comment type="caution">
    <text evidence="12">The sequence shown here is derived from an EMBL/GenBank/DDBJ whole genome shotgun (WGS) entry which is preliminary data.</text>
</comment>
<dbReference type="InterPro" id="IPR005845">
    <property type="entry name" value="A-D-PHexomutase_a/b/a-II"/>
</dbReference>
<name>A0A2T0MNV0_9ACTN</name>
<evidence type="ECO:0000259" key="10">
    <source>
        <dbReference type="Pfam" id="PF02879"/>
    </source>
</evidence>
<feature type="domain" description="Alpha-D-phosphohexomutase alpha/beta/alpha" evidence="10">
    <location>
        <begin position="209"/>
        <end position="315"/>
    </location>
</feature>
<dbReference type="InterPro" id="IPR005852">
    <property type="entry name" value="PGM_a-D-Glc-sp"/>
</dbReference>
<evidence type="ECO:0000256" key="7">
    <source>
        <dbReference type="RuleBase" id="RU004326"/>
    </source>
</evidence>
<dbReference type="CDD" id="cd05801">
    <property type="entry name" value="PGM_like3"/>
    <property type="match status" value="1"/>
</dbReference>
<dbReference type="GO" id="GO:0008973">
    <property type="term" value="F:phosphopentomutase activity"/>
    <property type="evidence" value="ECO:0007669"/>
    <property type="project" value="TreeGrafter"/>
</dbReference>
<evidence type="ECO:0000256" key="2">
    <source>
        <dbReference type="ARBA" id="ARBA00010231"/>
    </source>
</evidence>
<evidence type="ECO:0000256" key="6">
    <source>
        <dbReference type="ARBA" id="ARBA00023235"/>
    </source>
</evidence>
<dbReference type="PANTHER" id="PTHR45745">
    <property type="entry name" value="PHOSPHOMANNOMUTASE 45A"/>
    <property type="match status" value="1"/>
</dbReference>
<keyword evidence="3" id="KW-0597">Phosphoprotein</keyword>
<dbReference type="NCBIfam" id="TIGR01132">
    <property type="entry name" value="pgm"/>
    <property type="match status" value="1"/>
</dbReference>
<dbReference type="OrthoDB" id="9806956at2"/>
<proteinExistence type="inferred from homology"/>
<dbReference type="InterPro" id="IPR005844">
    <property type="entry name" value="A-D-PHexomutase_a/b/a-I"/>
</dbReference>
<dbReference type="InterPro" id="IPR016055">
    <property type="entry name" value="A-D-PHexomutase_a/b/a-I/II/III"/>
</dbReference>
<feature type="domain" description="Alpha-D-phosphohexomutase alpha/beta/alpha" evidence="9">
    <location>
        <begin position="39"/>
        <end position="179"/>
    </location>
</feature>
<accession>A0A2T0MNV0</accession>
<organism evidence="12 13">
    <name type="scientific">Nonomuraea fuscirosea</name>
    <dbReference type="NCBI Taxonomy" id="1291556"/>
    <lineage>
        <taxon>Bacteria</taxon>
        <taxon>Bacillati</taxon>
        <taxon>Actinomycetota</taxon>
        <taxon>Actinomycetes</taxon>
        <taxon>Streptosporangiales</taxon>
        <taxon>Streptosporangiaceae</taxon>
        <taxon>Nonomuraea</taxon>
    </lineage>
</organism>
<dbReference type="InterPro" id="IPR016066">
    <property type="entry name" value="A-D-PHexomutase_CS"/>
</dbReference>
<evidence type="ECO:0000256" key="3">
    <source>
        <dbReference type="ARBA" id="ARBA00022553"/>
    </source>
</evidence>
<dbReference type="GO" id="GO:0004614">
    <property type="term" value="F:phosphoglucomutase activity"/>
    <property type="evidence" value="ECO:0007669"/>
    <property type="project" value="InterPro"/>
</dbReference>
<evidence type="ECO:0000256" key="4">
    <source>
        <dbReference type="ARBA" id="ARBA00022723"/>
    </source>
</evidence>
<dbReference type="Proteomes" id="UP000238312">
    <property type="component" value="Unassembled WGS sequence"/>
</dbReference>
<dbReference type="InterPro" id="IPR036900">
    <property type="entry name" value="A-D-PHexomutase_C_sf"/>
</dbReference>
<dbReference type="Pfam" id="PF02879">
    <property type="entry name" value="PGM_PMM_II"/>
    <property type="match status" value="1"/>
</dbReference>
<feature type="domain" description="Alpha-D-phosphohexomutase alpha/beta/alpha" evidence="11">
    <location>
        <begin position="319"/>
        <end position="439"/>
    </location>
</feature>
<comment type="cofactor">
    <cofactor evidence="1">
        <name>Mg(2+)</name>
        <dbReference type="ChEBI" id="CHEBI:18420"/>
    </cofactor>
</comment>
<dbReference type="InterPro" id="IPR005843">
    <property type="entry name" value="A-D-PHexomutase_C"/>
</dbReference>
<dbReference type="GO" id="GO:0006166">
    <property type="term" value="P:purine ribonucleoside salvage"/>
    <property type="evidence" value="ECO:0007669"/>
    <property type="project" value="TreeGrafter"/>
</dbReference>
<dbReference type="Pfam" id="PF02880">
    <property type="entry name" value="PGM_PMM_III"/>
    <property type="match status" value="1"/>
</dbReference>
<evidence type="ECO:0000256" key="5">
    <source>
        <dbReference type="ARBA" id="ARBA00022842"/>
    </source>
</evidence>
<dbReference type="AlphaFoldDB" id="A0A2T0MNV0"/>
<evidence type="ECO:0000259" key="8">
    <source>
        <dbReference type="Pfam" id="PF00408"/>
    </source>
</evidence>
<evidence type="ECO:0000259" key="9">
    <source>
        <dbReference type="Pfam" id="PF02878"/>
    </source>
</evidence>
<comment type="similarity">
    <text evidence="2 7">Belongs to the phosphohexose mutase family.</text>
</comment>
<dbReference type="EMBL" id="PVNG01000019">
    <property type="protein sequence ID" value="PRX59669.1"/>
    <property type="molecule type" value="Genomic_DNA"/>
</dbReference>
<dbReference type="Gene3D" id="3.30.310.50">
    <property type="entry name" value="Alpha-D-phosphohexomutase, C-terminal domain"/>
    <property type="match status" value="1"/>
</dbReference>
<dbReference type="Pfam" id="PF02878">
    <property type="entry name" value="PGM_PMM_I"/>
    <property type="match status" value="1"/>
</dbReference>
<protein>
    <submittedName>
        <fullName evidence="12">Phosphoglucomutase</fullName>
    </submittedName>
</protein>
<feature type="domain" description="Alpha-D-phosphohexomutase C-terminal" evidence="8">
    <location>
        <begin position="491"/>
        <end position="535"/>
    </location>
</feature>
<dbReference type="PROSITE" id="PS00710">
    <property type="entry name" value="PGM_PMM"/>
    <property type="match status" value="1"/>
</dbReference>
<keyword evidence="5 7" id="KW-0460">Magnesium</keyword>
<dbReference type="PANTHER" id="PTHR45745:SF1">
    <property type="entry name" value="PHOSPHOGLUCOMUTASE 2B-RELATED"/>
    <property type="match status" value="1"/>
</dbReference>
<keyword evidence="13" id="KW-1185">Reference proteome</keyword>
<evidence type="ECO:0000256" key="1">
    <source>
        <dbReference type="ARBA" id="ARBA00001946"/>
    </source>
</evidence>
<evidence type="ECO:0000259" key="11">
    <source>
        <dbReference type="Pfam" id="PF02880"/>
    </source>
</evidence>
<gene>
    <name evidence="12" type="ORF">B0I32_119112</name>
</gene>
<dbReference type="Pfam" id="PF00408">
    <property type="entry name" value="PGM_PMM_IV"/>
    <property type="match status" value="1"/>
</dbReference>
<dbReference type="SUPFAM" id="SSF53738">
    <property type="entry name" value="Phosphoglucomutase, first 3 domains"/>
    <property type="match status" value="3"/>
</dbReference>
<dbReference type="RefSeq" id="WP_106248025.1">
    <property type="nucleotide sequence ID" value="NZ_PVNG01000019.1"/>
</dbReference>
<keyword evidence="4 7" id="KW-0479">Metal-binding</keyword>
<dbReference type="GO" id="GO:0000287">
    <property type="term" value="F:magnesium ion binding"/>
    <property type="evidence" value="ECO:0007669"/>
    <property type="project" value="InterPro"/>
</dbReference>